<evidence type="ECO:0000313" key="2">
    <source>
        <dbReference type="Proteomes" id="UP000263094"/>
    </source>
</evidence>
<dbReference type="GO" id="GO:0005829">
    <property type="term" value="C:cytosol"/>
    <property type="evidence" value="ECO:0007669"/>
    <property type="project" value="TreeGrafter"/>
</dbReference>
<dbReference type="Gene3D" id="3.40.50.1000">
    <property type="entry name" value="HAD superfamily/HAD-like"/>
    <property type="match status" value="1"/>
</dbReference>
<reference evidence="1 2" key="1">
    <citation type="submission" date="2018-08" db="EMBL/GenBank/DDBJ databases">
        <title>Isolation, diversity and antifungal activity of Actinobacteria from wheat.</title>
        <authorList>
            <person name="Han C."/>
        </authorList>
    </citation>
    <scope>NUCLEOTIDE SEQUENCE [LARGE SCALE GENOMIC DNA]</scope>
    <source>
        <strain evidence="1 2">NEAU-YY421</strain>
    </source>
</reference>
<name>A0A372M3C5_9ACTN</name>
<dbReference type="SUPFAM" id="SSF56784">
    <property type="entry name" value="HAD-like"/>
    <property type="match status" value="1"/>
</dbReference>
<organism evidence="1 2">
    <name type="scientific">Streptomyces triticagri</name>
    <dbReference type="NCBI Taxonomy" id="2293568"/>
    <lineage>
        <taxon>Bacteria</taxon>
        <taxon>Bacillati</taxon>
        <taxon>Actinomycetota</taxon>
        <taxon>Actinomycetes</taxon>
        <taxon>Kitasatosporales</taxon>
        <taxon>Streptomycetaceae</taxon>
        <taxon>Streptomyces</taxon>
    </lineage>
</organism>
<dbReference type="OrthoDB" id="4547358at2"/>
<dbReference type="PANTHER" id="PTHR43434">
    <property type="entry name" value="PHOSPHOGLYCOLATE PHOSPHATASE"/>
    <property type="match status" value="1"/>
</dbReference>
<dbReference type="InterPro" id="IPR023214">
    <property type="entry name" value="HAD_sf"/>
</dbReference>
<dbReference type="AlphaFoldDB" id="A0A372M3C5"/>
<dbReference type="GO" id="GO:0006281">
    <property type="term" value="P:DNA repair"/>
    <property type="evidence" value="ECO:0007669"/>
    <property type="project" value="TreeGrafter"/>
</dbReference>
<evidence type="ECO:0000313" key="1">
    <source>
        <dbReference type="EMBL" id="RFU85426.1"/>
    </source>
</evidence>
<keyword evidence="1" id="KW-0378">Hydrolase</keyword>
<sequence>MKSVRRYGCSGRASVGWPCVAVAGRGGGPCVGARRNWFNTRWRQASSRPLADKLQTSSLDTRLLRAVRSGQRDLWTAPVEDVLRNLVGGAQSVLFDFDGPLCRLFAGHPAEDVADGLLDWLDDRGQSGFLTAAERLARDPHAILAAAGRAFPGSALVASLEGRLSDEEALAAKSAAPTPGAESLVREWHAAGVRLAVASNNCAEAVFRHLEGRDLLECFVGGLHGRAGDPQLLKPHPDCVHRALAALGQRAGTALMIGDSPNDLLAARSAGVAFLGYGRDERHERRLREAGAGCVVSSPAPVLEVLRELRVRL</sequence>
<proteinExistence type="predicted"/>
<dbReference type="InterPro" id="IPR050155">
    <property type="entry name" value="HAD-like_hydrolase_sf"/>
</dbReference>
<keyword evidence="2" id="KW-1185">Reference proteome</keyword>
<dbReference type="EMBL" id="QUAK01000094">
    <property type="protein sequence ID" value="RFU85426.1"/>
    <property type="molecule type" value="Genomic_DNA"/>
</dbReference>
<comment type="caution">
    <text evidence="1">The sequence shown here is derived from an EMBL/GenBank/DDBJ whole genome shotgun (WGS) entry which is preliminary data.</text>
</comment>
<dbReference type="Proteomes" id="UP000263094">
    <property type="component" value="Unassembled WGS sequence"/>
</dbReference>
<dbReference type="PANTHER" id="PTHR43434:SF1">
    <property type="entry name" value="PHOSPHOGLYCOLATE PHOSPHATASE"/>
    <property type="match status" value="1"/>
</dbReference>
<gene>
    <name evidence="1" type="ORF">DY218_17550</name>
</gene>
<protein>
    <submittedName>
        <fullName evidence="1">HAD family hydrolase</fullName>
    </submittedName>
</protein>
<dbReference type="GO" id="GO:0008967">
    <property type="term" value="F:phosphoglycolate phosphatase activity"/>
    <property type="evidence" value="ECO:0007669"/>
    <property type="project" value="TreeGrafter"/>
</dbReference>
<dbReference type="Pfam" id="PF00702">
    <property type="entry name" value="Hydrolase"/>
    <property type="match status" value="1"/>
</dbReference>
<dbReference type="InterPro" id="IPR036412">
    <property type="entry name" value="HAD-like_sf"/>
</dbReference>
<accession>A0A372M3C5</accession>